<keyword evidence="4" id="KW-0677">Repeat</keyword>
<dbReference type="SMART" id="SM00320">
    <property type="entry name" value="WD40"/>
    <property type="match status" value="5"/>
</dbReference>
<evidence type="ECO:0000256" key="4">
    <source>
        <dbReference type="ARBA" id="ARBA00022737"/>
    </source>
</evidence>
<comment type="caution">
    <text evidence="12">The sequence shown here is derived from an EMBL/GenBank/DDBJ whole genome shotgun (WGS) entry which is preliminary data.</text>
</comment>
<comment type="subcellular location">
    <subcellularLocation>
        <location evidence="1">Nucleus</location>
    </subcellularLocation>
</comment>
<feature type="domain" description="CAF1B/HIR1 beta-propeller" evidence="11">
    <location>
        <begin position="305"/>
        <end position="427"/>
    </location>
</feature>
<feature type="repeat" description="WD" evidence="9">
    <location>
        <begin position="131"/>
        <end position="172"/>
    </location>
</feature>
<organism evidence="12 13">
    <name type="scientific">Maudiozyma humilis</name>
    <name type="common">Sour dough yeast</name>
    <name type="synonym">Kazachstania humilis</name>
    <dbReference type="NCBI Taxonomy" id="51915"/>
    <lineage>
        <taxon>Eukaryota</taxon>
        <taxon>Fungi</taxon>
        <taxon>Dikarya</taxon>
        <taxon>Ascomycota</taxon>
        <taxon>Saccharomycotina</taxon>
        <taxon>Saccharomycetes</taxon>
        <taxon>Saccharomycetales</taxon>
        <taxon>Saccharomycetaceae</taxon>
        <taxon>Maudiozyma</taxon>
    </lineage>
</organism>
<evidence type="ECO:0000256" key="7">
    <source>
        <dbReference type="ARBA" id="ARBA00023204"/>
    </source>
</evidence>
<evidence type="ECO:0000313" key="12">
    <source>
        <dbReference type="EMBL" id="GMM58552.1"/>
    </source>
</evidence>
<feature type="region of interest" description="Disordered" evidence="10">
    <location>
        <begin position="485"/>
        <end position="524"/>
    </location>
</feature>
<keyword evidence="3 9" id="KW-0853">WD repeat</keyword>
<sequence>MEASNLQIYWHESQPVYSLCFQENGNKFKLFTAGGDNKVRAWHLNTQASETEENCVRVETIDFLSSLQQHEQAVNVVRFNNCAPRNTLATAGDDGQVLLWRQNDTIVREFGMDDAEASEVKESWYVHKRLRYSSNSEIYDLCWSPDDRYIIVGCMDNCMRIFDVESERCIVNVKDHNHYVQGVAWDPLNKYVFSQSADRSMHIYRLIFASDDPKRLESVKLRNRIVRTDLPSRRAGCKPLNFDVTKTANLFHNETLPSFFRRLTVSPCGSILCVPAGIYRTEAKSTASESGTPDPSDTTSGSDNNATEYCNAVHMYTRGAFNQDKMPHRPVVSLPFLKKPAIVVSFNPQLYEKQLSKSEFLDLPHRLIFAVATSNEVLIYDLEHAEPLSVIGNMHYTPLTDLAWSADGTLLMVSSTDGFCSYVSLDPELLGKVKPFEIMAEPEVSAAKVEHKASAVISSTPAPATDTKPVKKAFDIVNVLPVKRKLPSQTAQEPTAERTPEKAKRRVQPTLLDVGVKDTNENKV</sequence>
<dbReference type="InterPro" id="IPR055410">
    <property type="entry name" value="Beta-prop_CAF1B_HIR1"/>
</dbReference>
<reference evidence="12 13" key="1">
    <citation type="journal article" date="2023" name="Elife">
        <title>Identification of key yeast species and microbe-microbe interactions impacting larval growth of Drosophila in the wild.</title>
        <authorList>
            <person name="Mure A."/>
            <person name="Sugiura Y."/>
            <person name="Maeda R."/>
            <person name="Honda K."/>
            <person name="Sakurai N."/>
            <person name="Takahashi Y."/>
            <person name="Watada M."/>
            <person name="Katoh T."/>
            <person name="Gotoh A."/>
            <person name="Gotoh Y."/>
            <person name="Taniguchi I."/>
            <person name="Nakamura K."/>
            <person name="Hayashi T."/>
            <person name="Katayama T."/>
            <person name="Uemura T."/>
            <person name="Hattori Y."/>
        </authorList>
    </citation>
    <scope>NUCLEOTIDE SEQUENCE [LARGE SCALE GENOMIC DNA]</scope>
    <source>
        <strain evidence="12 13">KH-74</strain>
    </source>
</reference>
<dbReference type="PANTHER" id="PTHR15271">
    <property type="entry name" value="CHROMATIN ASSEMBLY FACTOR 1 SUBUNIT B"/>
    <property type="match status" value="1"/>
</dbReference>
<evidence type="ECO:0000256" key="1">
    <source>
        <dbReference type="ARBA" id="ARBA00004123"/>
    </source>
</evidence>
<keyword evidence="8" id="KW-0539">Nucleus</keyword>
<evidence type="ECO:0000256" key="10">
    <source>
        <dbReference type="SAM" id="MobiDB-lite"/>
    </source>
</evidence>
<dbReference type="GO" id="GO:0033186">
    <property type="term" value="C:CAF-1 complex"/>
    <property type="evidence" value="ECO:0007669"/>
    <property type="project" value="TreeGrafter"/>
</dbReference>
<gene>
    <name evidence="12" type="ORF">DAKH74_051690</name>
</gene>
<feature type="repeat" description="WD" evidence="9">
    <location>
        <begin position="173"/>
        <end position="206"/>
    </location>
</feature>
<evidence type="ECO:0000259" key="11">
    <source>
        <dbReference type="Pfam" id="PF24105"/>
    </source>
</evidence>
<evidence type="ECO:0000256" key="5">
    <source>
        <dbReference type="ARBA" id="ARBA00022763"/>
    </source>
</evidence>
<evidence type="ECO:0000313" key="13">
    <source>
        <dbReference type="Proteomes" id="UP001377567"/>
    </source>
</evidence>
<accession>A0AAV5S7M2</accession>
<evidence type="ECO:0000256" key="8">
    <source>
        <dbReference type="ARBA" id="ARBA00023242"/>
    </source>
</evidence>
<proteinExistence type="inferred from homology"/>
<dbReference type="Pfam" id="PF24105">
    <property type="entry name" value="Beta-prop_CAF1B_HIR1"/>
    <property type="match status" value="2"/>
</dbReference>
<dbReference type="InterPro" id="IPR036322">
    <property type="entry name" value="WD40_repeat_dom_sf"/>
</dbReference>
<evidence type="ECO:0000256" key="9">
    <source>
        <dbReference type="PROSITE-ProRule" id="PRU00221"/>
    </source>
</evidence>
<dbReference type="SUPFAM" id="SSF50978">
    <property type="entry name" value="WD40 repeat-like"/>
    <property type="match status" value="1"/>
</dbReference>
<dbReference type="GO" id="GO:0006281">
    <property type="term" value="P:DNA repair"/>
    <property type="evidence" value="ECO:0007669"/>
    <property type="project" value="UniProtKB-KW"/>
</dbReference>
<dbReference type="GO" id="GO:0006335">
    <property type="term" value="P:DNA replication-dependent chromatin assembly"/>
    <property type="evidence" value="ECO:0007669"/>
    <property type="project" value="InterPro"/>
</dbReference>
<dbReference type="EMBL" id="BTGD01000025">
    <property type="protein sequence ID" value="GMM58552.1"/>
    <property type="molecule type" value="Genomic_DNA"/>
</dbReference>
<keyword evidence="6" id="KW-0156">Chromatin regulator</keyword>
<feature type="region of interest" description="Disordered" evidence="10">
    <location>
        <begin position="284"/>
        <end position="304"/>
    </location>
</feature>
<dbReference type="InterPro" id="IPR015943">
    <property type="entry name" value="WD40/YVTN_repeat-like_dom_sf"/>
</dbReference>
<dbReference type="PROSITE" id="PS50082">
    <property type="entry name" value="WD_REPEATS_2"/>
    <property type="match status" value="3"/>
</dbReference>
<feature type="domain" description="CAF1B/HIR1 beta-propeller" evidence="11">
    <location>
        <begin position="6"/>
        <end position="285"/>
    </location>
</feature>
<protein>
    <submittedName>
        <fullName evidence="12">Cac2 protein</fullName>
    </submittedName>
</protein>
<keyword evidence="13" id="KW-1185">Reference proteome</keyword>
<dbReference type="Gene3D" id="2.130.10.10">
    <property type="entry name" value="YVTN repeat-like/Quinoprotein amine dehydrogenase"/>
    <property type="match status" value="2"/>
</dbReference>
<evidence type="ECO:0000256" key="6">
    <source>
        <dbReference type="ARBA" id="ARBA00022853"/>
    </source>
</evidence>
<dbReference type="PANTHER" id="PTHR15271:SF4">
    <property type="entry name" value="CHROMATIN ASSEMBLY FACTOR 1 SUBUNIT B"/>
    <property type="match status" value="1"/>
</dbReference>
<keyword evidence="5" id="KW-0227">DNA damage</keyword>
<dbReference type="AlphaFoldDB" id="A0AAV5S7M2"/>
<name>A0AAV5S7M2_MAUHU</name>
<feature type="compositionally biased region" description="Basic and acidic residues" evidence="10">
    <location>
        <begin position="515"/>
        <end position="524"/>
    </location>
</feature>
<dbReference type="GO" id="GO:0006334">
    <property type="term" value="P:nucleosome assembly"/>
    <property type="evidence" value="ECO:0007669"/>
    <property type="project" value="TreeGrafter"/>
</dbReference>
<keyword evidence="7" id="KW-0234">DNA repair</keyword>
<dbReference type="GO" id="GO:0005634">
    <property type="term" value="C:nucleus"/>
    <property type="evidence" value="ECO:0007669"/>
    <property type="project" value="UniProtKB-SubCell"/>
</dbReference>
<feature type="repeat" description="WD" evidence="9">
    <location>
        <begin position="67"/>
        <end position="100"/>
    </location>
</feature>
<dbReference type="Proteomes" id="UP001377567">
    <property type="component" value="Unassembled WGS sequence"/>
</dbReference>
<evidence type="ECO:0000256" key="3">
    <source>
        <dbReference type="ARBA" id="ARBA00022574"/>
    </source>
</evidence>
<dbReference type="InterPro" id="IPR001680">
    <property type="entry name" value="WD40_rpt"/>
</dbReference>
<comment type="similarity">
    <text evidence="2">Belongs to the WD repeat HIR1 family.</text>
</comment>
<dbReference type="InterPro" id="IPR045145">
    <property type="entry name" value="PTHR15271"/>
</dbReference>
<evidence type="ECO:0000256" key="2">
    <source>
        <dbReference type="ARBA" id="ARBA00007306"/>
    </source>
</evidence>